<dbReference type="SUPFAM" id="SSF56524">
    <property type="entry name" value="Oxidoreductase molybdopterin-binding domain"/>
    <property type="match status" value="1"/>
</dbReference>
<dbReference type="PANTHER" id="PTHR43032">
    <property type="entry name" value="PROTEIN-METHIONINE-SULFOXIDE REDUCTASE"/>
    <property type="match status" value="1"/>
</dbReference>
<keyword evidence="4" id="KW-1185">Reference proteome</keyword>
<dbReference type="AlphaFoldDB" id="C1EA92"/>
<dbReference type="InterPro" id="IPR036374">
    <property type="entry name" value="OxRdtase_Mopterin-bd_sf"/>
</dbReference>
<dbReference type="InterPro" id="IPR000572">
    <property type="entry name" value="OxRdtase_Mopterin-bd_dom"/>
</dbReference>
<dbReference type="OMA" id="KLGCHPR"/>
<evidence type="ECO:0000259" key="2">
    <source>
        <dbReference type="Pfam" id="PF00174"/>
    </source>
</evidence>
<dbReference type="KEGG" id="mis:MICPUN_59992"/>
<organism evidence="3 4">
    <name type="scientific">Micromonas commoda (strain RCC299 / NOUM17 / CCMP2709)</name>
    <name type="common">Picoplanktonic green alga</name>
    <dbReference type="NCBI Taxonomy" id="296587"/>
    <lineage>
        <taxon>Eukaryota</taxon>
        <taxon>Viridiplantae</taxon>
        <taxon>Chlorophyta</taxon>
        <taxon>Mamiellophyceae</taxon>
        <taxon>Mamiellales</taxon>
        <taxon>Mamiellaceae</taxon>
        <taxon>Micromonas</taxon>
    </lineage>
</organism>
<dbReference type="GeneID" id="8244851"/>
<sequence>MASSADRPAIDLDDPNVSAEVAKKRRLMELAKRRDGTGSRRGNSPAPGNHVVKKWVVLDLGNRPSRATYDPWSAGDDHRISFTGLGPDGAGSRDLTLRQIKAVAGGDWVRMPPCDWHCVTGWSTLGLCFRGVPFSAVVDALSKDDDGKENDPAFAPRPGWRRIYQRSADGYDTTVQRRDVHDGFLAVVHGESGEMLREEHGGPRLVFPSLYGWKSAKFLKEVVFLATDDDAPGARRGFWEKLGCHPRGRWAEEQRWAPGTSAVVWNALAGMTDLYRVVGGVWVWERVMVHGGRVLGAIASTWETVRGWWRVRGGRVGVKAE</sequence>
<evidence type="ECO:0000313" key="3">
    <source>
        <dbReference type="EMBL" id="ACO64818.1"/>
    </source>
</evidence>
<proteinExistence type="predicted"/>
<evidence type="ECO:0000313" key="4">
    <source>
        <dbReference type="Proteomes" id="UP000002009"/>
    </source>
</evidence>
<dbReference type="Pfam" id="PF00174">
    <property type="entry name" value="Oxidored_molyb"/>
    <property type="match status" value="1"/>
</dbReference>
<reference evidence="3 4" key="1">
    <citation type="journal article" date="2009" name="Science">
        <title>Green evolution and dynamic adaptations revealed by genomes of the marine picoeukaryotes Micromonas.</title>
        <authorList>
            <person name="Worden A.Z."/>
            <person name="Lee J.H."/>
            <person name="Mock T."/>
            <person name="Rouze P."/>
            <person name="Simmons M.P."/>
            <person name="Aerts A.L."/>
            <person name="Allen A.E."/>
            <person name="Cuvelier M.L."/>
            <person name="Derelle E."/>
            <person name="Everett M.V."/>
            <person name="Foulon E."/>
            <person name="Grimwood J."/>
            <person name="Gundlach H."/>
            <person name="Henrissat B."/>
            <person name="Napoli C."/>
            <person name="McDonald S.M."/>
            <person name="Parker M.S."/>
            <person name="Rombauts S."/>
            <person name="Salamov A."/>
            <person name="Von Dassow P."/>
            <person name="Badger J.H."/>
            <person name="Coutinho P.M."/>
            <person name="Demir E."/>
            <person name="Dubchak I."/>
            <person name="Gentemann C."/>
            <person name="Eikrem W."/>
            <person name="Gready J.E."/>
            <person name="John U."/>
            <person name="Lanier W."/>
            <person name="Lindquist E.A."/>
            <person name="Lucas S."/>
            <person name="Mayer K.F."/>
            <person name="Moreau H."/>
            <person name="Not F."/>
            <person name="Otillar R."/>
            <person name="Panaud O."/>
            <person name="Pangilinan J."/>
            <person name="Paulsen I."/>
            <person name="Piegu B."/>
            <person name="Poliakov A."/>
            <person name="Robbens S."/>
            <person name="Schmutz J."/>
            <person name="Toulza E."/>
            <person name="Wyss T."/>
            <person name="Zelensky A."/>
            <person name="Zhou K."/>
            <person name="Armbrust E.V."/>
            <person name="Bhattacharya D."/>
            <person name="Goodenough U.W."/>
            <person name="Van de Peer Y."/>
            <person name="Grigoriev I.V."/>
        </authorList>
    </citation>
    <scope>NUCLEOTIDE SEQUENCE [LARGE SCALE GENOMIC DNA]</scope>
    <source>
        <strain evidence="4">RCC299 / NOUM17</strain>
    </source>
</reference>
<accession>C1EA92</accession>
<protein>
    <recommendedName>
        <fullName evidence="2">Oxidoreductase molybdopterin-binding domain-containing protein</fullName>
    </recommendedName>
</protein>
<gene>
    <name evidence="3" type="ORF">MICPUN_59992</name>
</gene>
<dbReference type="OrthoDB" id="498163at2759"/>
<feature type="region of interest" description="Disordered" evidence="1">
    <location>
        <begin position="23"/>
        <end position="48"/>
    </location>
</feature>
<dbReference type="Gene3D" id="3.90.420.10">
    <property type="entry name" value="Oxidoreductase, molybdopterin-binding domain"/>
    <property type="match status" value="1"/>
</dbReference>
<evidence type="ECO:0000256" key="1">
    <source>
        <dbReference type="SAM" id="MobiDB-lite"/>
    </source>
</evidence>
<dbReference type="InParanoid" id="C1EA92"/>
<name>C1EA92_MICCC</name>
<feature type="compositionally biased region" description="Basic and acidic residues" evidence="1">
    <location>
        <begin position="27"/>
        <end position="38"/>
    </location>
</feature>
<dbReference type="RefSeq" id="XP_002503560.1">
    <property type="nucleotide sequence ID" value="XM_002503514.1"/>
</dbReference>
<dbReference type="EMBL" id="CP001328">
    <property type="protein sequence ID" value="ACO64818.1"/>
    <property type="molecule type" value="Genomic_DNA"/>
</dbReference>
<feature type="domain" description="Oxidoreductase molybdopterin-binding" evidence="2">
    <location>
        <begin position="114"/>
        <end position="230"/>
    </location>
</feature>
<dbReference type="Proteomes" id="UP000002009">
    <property type="component" value="Chromosome 7"/>
</dbReference>
<dbReference type="eggNOG" id="ENOG502SYKU">
    <property type="taxonomic scope" value="Eukaryota"/>
</dbReference>
<dbReference type="PANTHER" id="PTHR43032:SF4">
    <property type="entry name" value="OXIDOREDUCTASE MOLYBDOPTERIN-BINDING DOMAIN-CONTAINING PROTEIN"/>
    <property type="match status" value="1"/>
</dbReference>